<dbReference type="HOGENOM" id="CLU_3010556_0_0_10"/>
<evidence type="ECO:0000313" key="2">
    <source>
        <dbReference type="Proteomes" id="UP000004407"/>
    </source>
</evidence>
<accession>G6AZR3</accession>
<reference evidence="1 2" key="1">
    <citation type="submission" date="2011-08" db="EMBL/GenBank/DDBJ databases">
        <authorList>
            <person name="Weinstock G."/>
            <person name="Sodergren E."/>
            <person name="Clifton S."/>
            <person name="Fulton L."/>
            <person name="Fulton B."/>
            <person name="Courtney L."/>
            <person name="Fronick C."/>
            <person name="Harrison M."/>
            <person name="Strong C."/>
            <person name="Farmer C."/>
            <person name="Delahaunty K."/>
            <person name="Markovic C."/>
            <person name="Hall O."/>
            <person name="Minx P."/>
            <person name="Tomlinson C."/>
            <person name="Mitreva M."/>
            <person name="Hou S."/>
            <person name="Chen J."/>
            <person name="Wollam A."/>
            <person name="Pepin K.H."/>
            <person name="Johnson M."/>
            <person name="Bhonagiri V."/>
            <person name="Zhang X."/>
            <person name="Suruliraj S."/>
            <person name="Warren W."/>
            <person name="Chinwalla A."/>
            <person name="Mardis E.R."/>
            <person name="Wilson R.K."/>
        </authorList>
    </citation>
    <scope>NUCLEOTIDE SEQUENCE [LARGE SCALE GENOMIC DNA]</scope>
    <source>
        <strain evidence="1 2">DSM 18206</strain>
    </source>
</reference>
<protein>
    <submittedName>
        <fullName evidence="1">Uncharacterized protein</fullName>
    </submittedName>
</protein>
<evidence type="ECO:0000313" key="1">
    <source>
        <dbReference type="EMBL" id="EHJ38244.1"/>
    </source>
</evidence>
<gene>
    <name evidence="1" type="ORF">HMPREF0673_02130</name>
</gene>
<sequence length="56" mass="6546">MFCFGCFFVIFSDFAQNIKPYQCVNRIIIRNFVSSQYHPNFTISPSHHLTIITIST</sequence>
<proteinExistence type="predicted"/>
<name>G6AZR3_9BACT</name>
<organism evidence="1 2">
    <name type="scientific">Leyella stercorea DSM 18206</name>
    <dbReference type="NCBI Taxonomy" id="1002367"/>
    <lineage>
        <taxon>Bacteria</taxon>
        <taxon>Pseudomonadati</taxon>
        <taxon>Bacteroidota</taxon>
        <taxon>Bacteroidia</taxon>
        <taxon>Bacteroidales</taxon>
        <taxon>Prevotellaceae</taxon>
        <taxon>Leyella</taxon>
    </lineage>
</organism>
<dbReference type="Proteomes" id="UP000004407">
    <property type="component" value="Unassembled WGS sequence"/>
</dbReference>
<dbReference type="AlphaFoldDB" id="G6AZR3"/>
<comment type="caution">
    <text evidence="1">The sequence shown here is derived from an EMBL/GenBank/DDBJ whole genome shotgun (WGS) entry which is preliminary data.</text>
</comment>
<dbReference type="EMBL" id="AFZZ01000181">
    <property type="protein sequence ID" value="EHJ38244.1"/>
    <property type="molecule type" value="Genomic_DNA"/>
</dbReference>